<evidence type="ECO:0000313" key="1">
    <source>
        <dbReference type="EMBL" id="QXE24707.1"/>
    </source>
</evidence>
<name>A0A975TAZ0_9NOST</name>
<dbReference type="AlphaFoldDB" id="A0A975TAZ0"/>
<accession>A0A975TAZ0</accession>
<dbReference type="Proteomes" id="UP000683511">
    <property type="component" value="Chromosome"/>
</dbReference>
<keyword evidence="2" id="KW-1185">Reference proteome</keyword>
<sequence>MVLINAVKETISIVNDEYLITLVSGVLSIVIKIYF</sequence>
<reference evidence="1" key="1">
    <citation type="submission" date="2017-04" db="EMBL/GenBank/DDBJ databases">
        <title>Genome deletions in a multicellular cyanobacterial endosymbiont for morphological adaptation in marine diatoms.</title>
        <authorList>
            <person name="Wang Y."/>
            <person name="Gao H."/>
            <person name="Li R."/>
            <person name="Xu X."/>
        </authorList>
    </citation>
    <scope>NUCLEOTIDE SEQUENCE</scope>
    <source>
        <strain evidence="1">FACHB 800</strain>
    </source>
</reference>
<gene>
    <name evidence="1" type="ORF">B6N60_03414</name>
</gene>
<dbReference type="EMBL" id="CP021056">
    <property type="protein sequence ID" value="QXE24707.1"/>
    <property type="molecule type" value="Genomic_DNA"/>
</dbReference>
<organism evidence="1 2">
    <name type="scientific">Richelia sinica FACHB-800</name>
    <dbReference type="NCBI Taxonomy" id="1357546"/>
    <lineage>
        <taxon>Bacteria</taxon>
        <taxon>Bacillati</taxon>
        <taxon>Cyanobacteriota</taxon>
        <taxon>Cyanophyceae</taxon>
        <taxon>Nostocales</taxon>
        <taxon>Nostocaceae</taxon>
        <taxon>Richelia</taxon>
    </lineage>
</organism>
<dbReference type="KEGG" id="rsin:B6N60_03414"/>
<protein>
    <submittedName>
        <fullName evidence="1">Uncharacterized protein</fullName>
    </submittedName>
</protein>
<evidence type="ECO:0000313" key="2">
    <source>
        <dbReference type="Proteomes" id="UP000683511"/>
    </source>
</evidence>
<proteinExistence type="predicted"/>